<name>A0A430A7B8_9ENTE</name>
<dbReference type="OrthoDB" id="9810250at2"/>
<dbReference type="AlphaFoldDB" id="A0A430A7B8"/>
<dbReference type="GO" id="GO:0003677">
    <property type="term" value="F:DNA binding"/>
    <property type="evidence" value="ECO:0007669"/>
    <property type="project" value="UniProtKB-KW"/>
</dbReference>
<keyword evidence="4" id="KW-1185">Reference proteome</keyword>
<evidence type="ECO:0000313" key="4">
    <source>
        <dbReference type="Proteomes" id="UP000287101"/>
    </source>
</evidence>
<protein>
    <recommendedName>
        <fullName evidence="2">HTH tetR-type domain-containing protein</fullName>
    </recommendedName>
</protein>
<dbReference type="Pfam" id="PF00440">
    <property type="entry name" value="TetR_N"/>
    <property type="match status" value="1"/>
</dbReference>
<dbReference type="EMBL" id="NGJY01000002">
    <property type="protein sequence ID" value="RSU03002.1"/>
    <property type="molecule type" value="Genomic_DNA"/>
</dbReference>
<dbReference type="SUPFAM" id="SSF46689">
    <property type="entry name" value="Homeodomain-like"/>
    <property type="match status" value="1"/>
</dbReference>
<dbReference type="InterPro" id="IPR009057">
    <property type="entry name" value="Homeodomain-like_sf"/>
</dbReference>
<gene>
    <name evidence="3" type="ORF">CBF31_04555</name>
</gene>
<dbReference type="Proteomes" id="UP000287101">
    <property type="component" value="Unassembled WGS sequence"/>
</dbReference>
<evidence type="ECO:0000313" key="3">
    <source>
        <dbReference type="EMBL" id="RSU03002.1"/>
    </source>
</evidence>
<accession>A0A430A7B8</accession>
<sequence length="178" mass="21148">MKDTIWKTVYNECVVEKKKYSKLSVRAICQKVGIHHTSFYYHFEDKEAIFKYGIGLLMSDYLEISLTERYQTPFSSAERFFANSSLQNLIISQTHDLEGSHLITKWTKAIMVEEAMRYLESRSSYIEPKELTARQLVETIFIISEWSQEEGVRRHTERPDDLYLQYTRHLTESKRQSE</sequence>
<comment type="caution">
    <text evidence="3">The sequence shown here is derived from an EMBL/GenBank/DDBJ whole genome shotgun (WGS) entry which is preliminary data.</text>
</comment>
<evidence type="ECO:0000259" key="2">
    <source>
        <dbReference type="Pfam" id="PF00440"/>
    </source>
</evidence>
<keyword evidence="1" id="KW-0238">DNA-binding</keyword>
<dbReference type="Gene3D" id="1.10.357.10">
    <property type="entry name" value="Tetracycline Repressor, domain 2"/>
    <property type="match status" value="1"/>
</dbReference>
<dbReference type="InterPro" id="IPR001647">
    <property type="entry name" value="HTH_TetR"/>
</dbReference>
<organism evidence="3 4">
    <name type="scientific">Vagococcus fessus</name>
    <dbReference type="NCBI Taxonomy" id="120370"/>
    <lineage>
        <taxon>Bacteria</taxon>
        <taxon>Bacillati</taxon>
        <taxon>Bacillota</taxon>
        <taxon>Bacilli</taxon>
        <taxon>Lactobacillales</taxon>
        <taxon>Enterococcaceae</taxon>
        <taxon>Vagococcus</taxon>
    </lineage>
</organism>
<evidence type="ECO:0000256" key="1">
    <source>
        <dbReference type="ARBA" id="ARBA00023125"/>
    </source>
</evidence>
<proteinExistence type="predicted"/>
<feature type="domain" description="HTH tetR-type" evidence="2">
    <location>
        <begin position="20"/>
        <end position="51"/>
    </location>
</feature>
<reference evidence="3 4" key="1">
    <citation type="submission" date="2017-05" db="EMBL/GenBank/DDBJ databases">
        <title>Vagococcus spp. assemblies.</title>
        <authorList>
            <person name="Gulvik C.A."/>
        </authorList>
    </citation>
    <scope>NUCLEOTIDE SEQUENCE [LARGE SCALE GENOMIC DNA]</scope>
    <source>
        <strain evidence="3 4">CCUG 41755</strain>
    </source>
</reference>
<dbReference type="RefSeq" id="WP_126831213.1">
    <property type="nucleotide sequence ID" value="NZ_CBCRYB010000004.1"/>
</dbReference>